<dbReference type="AlphaFoldDB" id="A0A1M7IHC4"/>
<sequence>MLVKRIRLKPGYVLLEMGGEFNIFSEADKMNGSLVCMPSINELGIALWALMEKGVDCEGLIRYTMERNGIDEEEAELDVGEFLAKLIHAGIVDCDK</sequence>
<dbReference type="EMBL" id="FRCP01000009">
    <property type="protein sequence ID" value="SHM39998.1"/>
    <property type="molecule type" value="Genomic_DNA"/>
</dbReference>
<dbReference type="OrthoDB" id="9795908at2"/>
<evidence type="ECO:0000313" key="2">
    <source>
        <dbReference type="Proteomes" id="UP000184038"/>
    </source>
</evidence>
<gene>
    <name evidence="1" type="ORF">SAMN02746066_01857</name>
</gene>
<accession>A0A1M7IHC4</accession>
<dbReference type="Pfam" id="PF05402">
    <property type="entry name" value="PqqD"/>
    <property type="match status" value="1"/>
</dbReference>
<protein>
    <submittedName>
        <fullName evidence="1">Coenzyme PQQ synthesis protein D (PqqD)</fullName>
    </submittedName>
</protein>
<keyword evidence="2" id="KW-1185">Reference proteome</keyword>
<proteinExistence type="predicted"/>
<dbReference type="STRING" id="1120996.SAMN02746066_01857"/>
<evidence type="ECO:0000313" key="1">
    <source>
        <dbReference type="EMBL" id="SHM39998.1"/>
    </source>
</evidence>
<name>A0A1M7IHC4_9FIRM</name>
<reference evidence="1 2" key="1">
    <citation type="submission" date="2016-11" db="EMBL/GenBank/DDBJ databases">
        <authorList>
            <person name="Jaros S."/>
            <person name="Januszkiewicz K."/>
            <person name="Wedrychowicz H."/>
        </authorList>
    </citation>
    <scope>NUCLEOTIDE SEQUENCE [LARGE SCALE GENOMIC DNA]</scope>
    <source>
        <strain evidence="1 2">DSM 15930</strain>
    </source>
</reference>
<dbReference type="Proteomes" id="UP000184038">
    <property type="component" value="Unassembled WGS sequence"/>
</dbReference>
<dbReference type="InterPro" id="IPR008792">
    <property type="entry name" value="PQQD"/>
</dbReference>
<dbReference type="RefSeq" id="WP_073286451.1">
    <property type="nucleotide sequence ID" value="NZ_FRCP01000009.1"/>
</dbReference>
<organism evidence="1 2">
    <name type="scientific">Anaerosporobacter mobilis DSM 15930</name>
    <dbReference type="NCBI Taxonomy" id="1120996"/>
    <lineage>
        <taxon>Bacteria</taxon>
        <taxon>Bacillati</taxon>
        <taxon>Bacillota</taxon>
        <taxon>Clostridia</taxon>
        <taxon>Lachnospirales</taxon>
        <taxon>Lachnospiraceae</taxon>
        <taxon>Anaerosporobacter</taxon>
    </lineage>
</organism>